<name>A0A364RCD8_9BACT</name>
<dbReference type="Proteomes" id="UP000251692">
    <property type="component" value="Unassembled WGS sequence"/>
</dbReference>
<evidence type="ECO:0000313" key="2">
    <source>
        <dbReference type="Proteomes" id="UP000251692"/>
    </source>
</evidence>
<organism evidence="1 2">
    <name type="scientific">Pontibacter arcticus</name>
    <dbReference type="NCBI Taxonomy" id="2080288"/>
    <lineage>
        <taxon>Bacteria</taxon>
        <taxon>Pseudomonadati</taxon>
        <taxon>Bacteroidota</taxon>
        <taxon>Cytophagia</taxon>
        <taxon>Cytophagales</taxon>
        <taxon>Hymenobacteraceae</taxon>
        <taxon>Pontibacter</taxon>
    </lineage>
</organism>
<dbReference type="EMBL" id="QMDV01000004">
    <property type="protein sequence ID" value="RAU82008.1"/>
    <property type="molecule type" value="Genomic_DNA"/>
</dbReference>
<protein>
    <submittedName>
        <fullName evidence="1">Uncharacterized protein</fullName>
    </submittedName>
</protein>
<reference evidence="1 2" key="2">
    <citation type="submission" date="2018-07" db="EMBL/GenBank/DDBJ databases">
        <title>Pontibacter sp. 2b14 genomic sequence and assembly.</title>
        <authorList>
            <person name="Du Z.-J."/>
        </authorList>
    </citation>
    <scope>NUCLEOTIDE SEQUENCE [LARGE SCALE GENOMIC DNA]</scope>
    <source>
        <strain evidence="1 2">2b14</strain>
    </source>
</reference>
<reference evidence="1 2" key="1">
    <citation type="submission" date="2018-06" db="EMBL/GenBank/DDBJ databases">
        <authorList>
            <person name="Liu Z.-W."/>
        </authorList>
    </citation>
    <scope>NUCLEOTIDE SEQUENCE [LARGE SCALE GENOMIC DNA]</scope>
    <source>
        <strain evidence="1 2">2b14</strain>
    </source>
</reference>
<gene>
    <name evidence="1" type="ORF">DP923_15125</name>
</gene>
<sequence>MAFERIFNLKRNYTIRHNLLSDVITAGIRYYIKLRSVFLSLKHNKLKKAEGYPSAFFNLLYLNKNGQ</sequence>
<evidence type="ECO:0000313" key="1">
    <source>
        <dbReference type="EMBL" id="RAU82008.1"/>
    </source>
</evidence>
<keyword evidence="2" id="KW-1185">Reference proteome</keyword>
<dbReference type="AlphaFoldDB" id="A0A364RCD8"/>
<comment type="caution">
    <text evidence="1">The sequence shown here is derived from an EMBL/GenBank/DDBJ whole genome shotgun (WGS) entry which is preliminary data.</text>
</comment>
<proteinExistence type="predicted"/>
<accession>A0A364RCD8</accession>